<dbReference type="SUPFAM" id="SSF81660">
    <property type="entry name" value="Metal cation-transporting ATPase, ATP-binding domain N"/>
    <property type="match status" value="1"/>
</dbReference>
<dbReference type="AlphaFoldDB" id="A0A1Y2HWI8"/>
<dbReference type="Pfam" id="PF00122">
    <property type="entry name" value="E1-E2_ATPase"/>
    <property type="match status" value="1"/>
</dbReference>
<evidence type="ECO:0000256" key="5">
    <source>
        <dbReference type="ARBA" id="ARBA00022723"/>
    </source>
</evidence>
<dbReference type="NCBIfam" id="TIGR01494">
    <property type="entry name" value="ATPase_P-type"/>
    <property type="match status" value="1"/>
</dbReference>
<dbReference type="PANTHER" id="PTHR45630">
    <property type="entry name" value="CATION-TRANSPORTING ATPASE-RELATED"/>
    <property type="match status" value="1"/>
</dbReference>
<name>A0A1Y2HWI8_9FUNG</name>
<evidence type="ECO:0000313" key="16">
    <source>
        <dbReference type="Proteomes" id="UP000193411"/>
    </source>
</evidence>
<dbReference type="GO" id="GO:0140358">
    <property type="term" value="F:P-type transmembrane transporter activity"/>
    <property type="evidence" value="ECO:0007669"/>
    <property type="project" value="InterPro"/>
</dbReference>
<comment type="similarity">
    <text evidence="2">Belongs to the cation transport ATPase (P-type) (TC 3.A.3) family. Type V subfamily.</text>
</comment>
<dbReference type="InterPro" id="IPR023299">
    <property type="entry name" value="ATPase_P-typ_cyto_dom_N"/>
</dbReference>
<dbReference type="OrthoDB" id="48943at2759"/>
<dbReference type="GO" id="GO:0046872">
    <property type="term" value="F:metal ion binding"/>
    <property type="evidence" value="ECO:0007669"/>
    <property type="project" value="UniProtKB-KW"/>
</dbReference>
<keyword evidence="8" id="KW-0460">Magnesium</keyword>
<dbReference type="Gene3D" id="2.70.150.10">
    <property type="entry name" value="Calcium-transporting ATPase, cytoplasmic transduction domain A"/>
    <property type="match status" value="1"/>
</dbReference>
<feature type="transmembrane region" description="Helical" evidence="13">
    <location>
        <begin position="675"/>
        <end position="694"/>
    </location>
</feature>
<evidence type="ECO:0000256" key="12">
    <source>
        <dbReference type="ARBA" id="ARBA00049360"/>
    </source>
</evidence>
<keyword evidence="5" id="KW-0479">Metal-binding</keyword>
<keyword evidence="4 13" id="KW-0812">Transmembrane</keyword>
<evidence type="ECO:0000256" key="2">
    <source>
        <dbReference type="ARBA" id="ARBA00006000"/>
    </source>
</evidence>
<dbReference type="SUPFAM" id="SSF56784">
    <property type="entry name" value="HAD-like"/>
    <property type="match status" value="1"/>
</dbReference>
<keyword evidence="10 13" id="KW-1133">Transmembrane helix</keyword>
<evidence type="ECO:0000256" key="11">
    <source>
        <dbReference type="ARBA" id="ARBA00023136"/>
    </source>
</evidence>
<evidence type="ECO:0000256" key="7">
    <source>
        <dbReference type="ARBA" id="ARBA00022840"/>
    </source>
</evidence>
<keyword evidence="3" id="KW-0597">Phosphoprotein</keyword>
<dbReference type="InterPro" id="IPR023214">
    <property type="entry name" value="HAD_sf"/>
</dbReference>
<comment type="subcellular location">
    <subcellularLocation>
        <location evidence="1">Membrane</location>
        <topology evidence="1">Multi-pass membrane protein</topology>
    </subcellularLocation>
</comment>
<gene>
    <name evidence="15" type="ORF">BCR44DRAFT_1496952</name>
</gene>
<evidence type="ECO:0000256" key="1">
    <source>
        <dbReference type="ARBA" id="ARBA00004141"/>
    </source>
</evidence>
<dbReference type="InterPro" id="IPR001757">
    <property type="entry name" value="P_typ_ATPase"/>
</dbReference>
<evidence type="ECO:0000256" key="3">
    <source>
        <dbReference type="ARBA" id="ARBA00022553"/>
    </source>
</evidence>
<dbReference type="Pfam" id="PF13246">
    <property type="entry name" value="Cation_ATPase"/>
    <property type="match status" value="1"/>
</dbReference>
<comment type="caution">
    <text evidence="15">The sequence shown here is derived from an EMBL/GenBank/DDBJ whole genome shotgun (WGS) entry which is preliminary data.</text>
</comment>
<reference evidence="15 16" key="1">
    <citation type="submission" date="2016-07" db="EMBL/GenBank/DDBJ databases">
        <title>Pervasive Adenine N6-methylation of Active Genes in Fungi.</title>
        <authorList>
            <consortium name="DOE Joint Genome Institute"/>
            <person name="Mondo S.J."/>
            <person name="Dannebaum R.O."/>
            <person name="Kuo R.C."/>
            <person name="Labutti K."/>
            <person name="Haridas S."/>
            <person name="Kuo A."/>
            <person name="Salamov A."/>
            <person name="Ahrendt S.R."/>
            <person name="Lipzen A."/>
            <person name="Sullivan W."/>
            <person name="Andreopoulos W.B."/>
            <person name="Clum A."/>
            <person name="Lindquist E."/>
            <person name="Daum C."/>
            <person name="Ramamoorthy G.K."/>
            <person name="Gryganskyi A."/>
            <person name="Culley D."/>
            <person name="Magnuson J.K."/>
            <person name="James T.Y."/>
            <person name="O'Malley M.A."/>
            <person name="Stajich J.E."/>
            <person name="Spatafora J.W."/>
            <person name="Visel A."/>
            <person name="Grigoriev I.V."/>
        </authorList>
    </citation>
    <scope>NUCLEOTIDE SEQUENCE [LARGE SCALE GENOMIC DNA]</scope>
    <source>
        <strain evidence="15 16">PL171</strain>
    </source>
</reference>
<organism evidence="15 16">
    <name type="scientific">Catenaria anguillulae PL171</name>
    <dbReference type="NCBI Taxonomy" id="765915"/>
    <lineage>
        <taxon>Eukaryota</taxon>
        <taxon>Fungi</taxon>
        <taxon>Fungi incertae sedis</taxon>
        <taxon>Blastocladiomycota</taxon>
        <taxon>Blastocladiomycetes</taxon>
        <taxon>Blastocladiales</taxon>
        <taxon>Catenariaceae</taxon>
        <taxon>Catenaria</taxon>
    </lineage>
</organism>
<evidence type="ECO:0000259" key="14">
    <source>
        <dbReference type="Pfam" id="PF00122"/>
    </source>
</evidence>
<dbReference type="Proteomes" id="UP000193411">
    <property type="component" value="Unassembled WGS sequence"/>
</dbReference>
<dbReference type="SUPFAM" id="SSF81653">
    <property type="entry name" value="Calcium ATPase, transduction domain A"/>
    <property type="match status" value="1"/>
</dbReference>
<dbReference type="InterPro" id="IPR059000">
    <property type="entry name" value="ATPase_P-type_domA"/>
</dbReference>
<keyword evidence="16" id="KW-1185">Reference proteome</keyword>
<evidence type="ECO:0000256" key="9">
    <source>
        <dbReference type="ARBA" id="ARBA00022967"/>
    </source>
</evidence>
<dbReference type="InterPro" id="IPR008250">
    <property type="entry name" value="ATPase_P-typ_transduc_dom_A_sf"/>
</dbReference>
<accession>A0A1Y2HWI8</accession>
<evidence type="ECO:0000256" key="4">
    <source>
        <dbReference type="ARBA" id="ARBA00022692"/>
    </source>
</evidence>
<dbReference type="PRINTS" id="PR00119">
    <property type="entry name" value="CATATPASE"/>
</dbReference>
<dbReference type="GO" id="GO:0019829">
    <property type="term" value="F:ATPase-coupled monoatomic cation transmembrane transporter activity"/>
    <property type="evidence" value="ECO:0007669"/>
    <property type="project" value="TreeGrafter"/>
</dbReference>
<evidence type="ECO:0000256" key="10">
    <source>
        <dbReference type="ARBA" id="ARBA00022989"/>
    </source>
</evidence>
<dbReference type="GO" id="GO:0016887">
    <property type="term" value="F:ATP hydrolysis activity"/>
    <property type="evidence" value="ECO:0007669"/>
    <property type="project" value="InterPro"/>
</dbReference>
<feature type="transmembrane region" description="Helical" evidence="13">
    <location>
        <begin position="740"/>
        <end position="758"/>
    </location>
</feature>
<dbReference type="InterPro" id="IPR023298">
    <property type="entry name" value="ATPase_P-typ_TM_dom_sf"/>
</dbReference>
<feature type="transmembrane region" description="Helical" evidence="13">
    <location>
        <begin position="140"/>
        <end position="157"/>
    </location>
</feature>
<dbReference type="GO" id="GO:0006874">
    <property type="term" value="P:intracellular calcium ion homeostasis"/>
    <property type="evidence" value="ECO:0007669"/>
    <property type="project" value="TreeGrafter"/>
</dbReference>
<dbReference type="Gene3D" id="3.40.1110.10">
    <property type="entry name" value="Calcium-transporting ATPase, cytoplasmic domain N"/>
    <property type="match status" value="1"/>
</dbReference>
<dbReference type="InterPro" id="IPR036412">
    <property type="entry name" value="HAD-like_sf"/>
</dbReference>
<dbReference type="Gene3D" id="3.40.50.1000">
    <property type="entry name" value="HAD superfamily/HAD-like"/>
    <property type="match status" value="1"/>
</dbReference>
<proteinExistence type="inferred from homology"/>
<evidence type="ECO:0000256" key="8">
    <source>
        <dbReference type="ARBA" id="ARBA00022842"/>
    </source>
</evidence>
<dbReference type="STRING" id="765915.A0A1Y2HWI8"/>
<keyword evidence="6" id="KW-0547">Nucleotide-binding</keyword>
<feature type="domain" description="P-type ATPase A" evidence="14">
    <location>
        <begin position="2"/>
        <end position="87"/>
    </location>
</feature>
<dbReference type="SUPFAM" id="SSF81665">
    <property type="entry name" value="Calcium ATPase, transmembrane domain M"/>
    <property type="match status" value="1"/>
</dbReference>
<keyword evidence="11 13" id="KW-0472">Membrane</keyword>
<feature type="transmembrane region" description="Helical" evidence="13">
    <location>
        <begin position="177"/>
        <end position="198"/>
    </location>
</feature>
<dbReference type="InterPro" id="IPR006544">
    <property type="entry name" value="P-type_TPase_V"/>
</dbReference>
<dbReference type="GO" id="GO:0005524">
    <property type="term" value="F:ATP binding"/>
    <property type="evidence" value="ECO:0007669"/>
    <property type="project" value="UniProtKB-KW"/>
</dbReference>
<sequence length="789" mass="85487">MVDAAELVPGDLVSLAGTNISTLPCDMLLLSGEAIVDESALTGESVHASKSATVRPSQILADADLAAPMLASRASRHILFAGTKLLRVSTSNSDDQSPSSPPLGLVIRTGFGTAKGSLIRSMLYQRVNSTSHLNHHAIKYLRYMAVLGVFAAVYTARHFVLLGASRRAVVLRALEQLAIVFPPALPAALTAGIAFALARLHGHITEEGLAVQNVILSDGSSVPPARFTPLLIDIGMAICHDAKVTSEGKLVGDPLDVKMVEWTKWTLQHVPAYGAGLVARGPGHVSISAIPLKVYEFDATLRRMSVITKVLESDEIRVFCKGAPETILNLCDSTTVPKRIERTINDASKRGLRVIAMATRSLTMAERSNPDFASREQLELNLQFLGLVLFENAIKPNTARAMRELNDASTGMVEVHEDVYISRLAPPDSSKGIIWESADDPTRTLENRTVQQVFGSAHVLAVTGDAFDYMIQPGNEHHLSQAFSYGVVFARMSPDQKCTLVEKLQEHYGQHVGFVGDGANDIRALRAANIALSLSDADASVAALFTSADCNVASAVSLLKEGRAALLTSFSTFKFMAIYSFVHIDTIALLHSIKSTLSELQLMFIDLIVVLPLALTLARSSAAKTLAQKPPPTTAVAIQFFIQRFMFNAVRTQPFYSAMQVDLEKKMIRCFEGTVLFFLSSFLCMANALSFSAGKPHRSGPAPSFIVCVTGLLAATILLAKSTNPNITFLFDLAPIPPSFLSRILSAVAIYAIFMYTMETLSQYALAPAPCCQPCGQHRRGMEIRQRRW</sequence>
<keyword evidence="7" id="KW-0067">ATP-binding</keyword>
<evidence type="ECO:0000256" key="13">
    <source>
        <dbReference type="SAM" id="Phobius"/>
    </source>
</evidence>
<dbReference type="PANTHER" id="PTHR45630:SF8">
    <property type="entry name" value="CATION-TRANSPORTING ATPASE"/>
    <property type="match status" value="1"/>
</dbReference>
<protein>
    <recommendedName>
        <fullName evidence="14">P-type ATPase A domain-containing protein</fullName>
    </recommendedName>
</protein>
<dbReference type="GO" id="GO:0016020">
    <property type="term" value="C:membrane"/>
    <property type="evidence" value="ECO:0007669"/>
    <property type="project" value="UniProtKB-SubCell"/>
</dbReference>
<evidence type="ECO:0000256" key="6">
    <source>
        <dbReference type="ARBA" id="ARBA00022741"/>
    </source>
</evidence>
<evidence type="ECO:0000313" key="15">
    <source>
        <dbReference type="EMBL" id="ORZ38879.1"/>
    </source>
</evidence>
<feature type="transmembrane region" description="Helical" evidence="13">
    <location>
        <begin position="700"/>
        <end position="720"/>
    </location>
</feature>
<keyword evidence="9" id="KW-1278">Translocase</keyword>
<comment type="catalytic activity">
    <reaction evidence="12">
        <text>ATP + H2O = ADP + phosphate + H(+)</text>
        <dbReference type="Rhea" id="RHEA:13065"/>
        <dbReference type="ChEBI" id="CHEBI:15377"/>
        <dbReference type="ChEBI" id="CHEBI:15378"/>
        <dbReference type="ChEBI" id="CHEBI:30616"/>
        <dbReference type="ChEBI" id="CHEBI:43474"/>
        <dbReference type="ChEBI" id="CHEBI:456216"/>
    </reaction>
</comment>
<dbReference type="EMBL" id="MCFL01000007">
    <property type="protein sequence ID" value="ORZ38879.1"/>
    <property type="molecule type" value="Genomic_DNA"/>
</dbReference>